<evidence type="ECO:0000313" key="2">
    <source>
        <dbReference type="Proteomes" id="UP001055013"/>
    </source>
</evidence>
<evidence type="ECO:0000313" key="1">
    <source>
        <dbReference type="EMBL" id="GJH19104.1"/>
    </source>
</evidence>
<dbReference type="Proteomes" id="UP001055013">
    <property type="component" value="Unassembled WGS sequence"/>
</dbReference>
<name>A0ACB5QVA3_9BURK</name>
<protein>
    <submittedName>
        <fullName evidence="1">Pyruvate carboxylase subunit B</fullName>
    </submittedName>
</protein>
<keyword evidence="1" id="KW-0670">Pyruvate</keyword>
<keyword evidence="2" id="KW-1185">Reference proteome</keyword>
<organism evidence="1 2">
    <name type="scientific">Caballeronia novacaledonica</name>
    <dbReference type="NCBI Taxonomy" id="1544861"/>
    <lineage>
        <taxon>Bacteria</taxon>
        <taxon>Pseudomonadati</taxon>
        <taxon>Pseudomonadota</taxon>
        <taxon>Betaproteobacteria</taxon>
        <taxon>Burkholderiales</taxon>
        <taxon>Burkholderiaceae</taxon>
        <taxon>Caballeronia</taxon>
    </lineage>
</organism>
<reference evidence="1" key="1">
    <citation type="submission" date="2021-09" db="EMBL/GenBank/DDBJ databases">
        <title>Isolation and characterization of 3-chlorobenzoate degrading bacteria from soils in Shizuoka.</title>
        <authorList>
            <person name="Ifat A."/>
            <person name="Ogawa N."/>
            <person name="Kimbara K."/>
            <person name="Moriuchi R."/>
            <person name="Dohra H."/>
            <person name="Shintani M."/>
        </authorList>
    </citation>
    <scope>NUCLEOTIDE SEQUENCE</scope>
    <source>
        <strain evidence="1">19CS2-2</strain>
    </source>
</reference>
<proteinExistence type="predicted"/>
<comment type="caution">
    <text evidence="1">The sequence shown here is derived from an EMBL/GenBank/DDBJ whole genome shotgun (WGS) entry which is preliminary data.</text>
</comment>
<sequence>MTDLSIMQRTSAPHDRGTRTFGLVDVTLRDAHQCLWSTRMTTSTMTPILGAIDRVGYAYVNILGGAVFDVCVRYLQENPWRRVGLLCDRLATPCDGLTRGQSLYTFELFPDDIVALNSSVLAGLGLSVLTVYDALNDNRNIVSSVRSAHEAGMKVNAMLTYTLSPVHTDAYYVERAKELVALRADFISVKDPTGLLTPERGRTLFPALVAAVGEIPLQLHSHAQSGLAPEVYEVAMAAGFSLGHTAVTPLANGASLPAAQEIDARATRQGFATNVDLAALAEVSDYFDWVCERDDKPRGRVAEYDPALYEHQVPGGMISNLKSQLATMNMAHRLPEILEEAAQVRRDLGYPILVSPFAQYIITQAVLNVVQGERYKTIPDEVRKYAMGYYGRLAAQPADVFLERARIRDDERVEEAPAAHLAPAVPRLRAQLGVSASDEDILLAAFYSPELLAPLKKSEPAYEDKTSPLAEMIRYLGAQRDLTHARVRFGGMDMTLSAARG</sequence>
<gene>
    <name evidence="1" type="ORF">CBA19CS22_21200</name>
</gene>
<accession>A0ACB5QVA3</accession>
<dbReference type="EMBL" id="BPUR01000012">
    <property type="protein sequence ID" value="GJH19104.1"/>
    <property type="molecule type" value="Genomic_DNA"/>
</dbReference>